<evidence type="ECO:0000259" key="6">
    <source>
        <dbReference type="PROSITE" id="PS51294"/>
    </source>
</evidence>
<keyword evidence="2" id="KW-0238">DNA-binding</keyword>
<dbReference type="PANTHER" id="PTHR21717">
    <property type="entry name" value="TELOMERIC REPEAT BINDING PROTEIN"/>
    <property type="match status" value="1"/>
</dbReference>
<dbReference type="Pfam" id="PF23603">
    <property type="entry name" value="Ubiquitin_TPR1"/>
    <property type="match status" value="1"/>
</dbReference>
<dbReference type="InterPro" id="IPR001005">
    <property type="entry name" value="SANT/Myb"/>
</dbReference>
<dbReference type="EMBL" id="JBCNJP010000019">
    <property type="protein sequence ID" value="KAK9061162.1"/>
    <property type="molecule type" value="Genomic_DNA"/>
</dbReference>
<evidence type="ECO:0000313" key="8">
    <source>
        <dbReference type="Proteomes" id="UP001408789"/>
    </source>
</evidence>
<dbReference type="GO" id="GO:0042162">
    <property type="term" value="F:telomeric DNA binding"/>
    <property type="evidence" value="ECO:0007669"/>
    <property type="project" value="UniProtKB-ARBA"/>
</dbReference>
<dbReference type="SUPFAM" id="SSF54236">
    <property type="entry name" value="Ubiquitin-like"/>
    <property type="match status" value="1"/>
</dbReference>
<reference evidence="7 8" key="1">
    <citation type="submission" date="2024-04" db="EMBL/GenBank/DDBJ databases">
        <title>The reference genome of an endangered Asteraceae, Deinandra increscens subsp. villosa, native to the Central Coast of California.</title>
        <authorList>
            <person name="Guilliams M."/>
            <person name="Hasenstab-Lehman K."/>
            <person name="Meyer R."/>
            <person name="Mcevoy S."/>
        </authorList>
    </citation>
    <scope>NUCLEOTIDE SEQUENCE [LARGE SCALE GENOMIC DNA]</scope>
    <source>
        <tissue evidence="7">Leaf</tissue>
    </source>
</reference>
<dbReference type="InterPro" id="IPR009057">
    <property type="entry name" value="Homeodomain-like_sf"/>
</dbReference>
<accession>A0AAP0CVS5</accession>
<name>A0AAP0CVS5_9ASTR</name>
<dbReference type="Gene3D" id="1.10.246.220">
    <property type="match status" value="1"/>
</dbReference>
<gene>
    <name evidence="7" type="ORF">SSX86_018342</name>
</gene>
<feature type="region of interest" description="Disordered" evidence="4">
    <location>
        <begin position="630"/>
        <end position="658"/>
    </location>
</feature>
<feature type="domain" description="Myb-like" evidence="5">
    <location>
        <begin position="543"/>
        <end position="598"/>
    </location>
</feature>
<dbReference type="SMART" id="SM00717">
    <property type="entry name" value="SANT"/>
    <property type="match status" value="1"/>
</dbReference>
<dbReference type="InterPro" id="IPR031105">
    <property type="entry name" value="TRP_plant"/>
</dbReference>
<comment type="subcellular location">
    <subcellularLocation>
        <location evidence="1">Nucleus</location>
    </subcellularLocation>
</comment>
<dbReference type="Proteomes" id="UP001408789">
    <property type="component" value="Unassembled WGS sequence"/>
</dbReference>
<evidence type="ECO:0000259" key="5">
    <source>
        <dbReference type="PROSITE" id="PS50090"/>
    </source>
</evidence>
<proteinExistence type="predicted"/>
<sequence length="658" mass="73244">MVSKKRLYNGGFDGFLATVVPKAPRSLRRISHKKSSAESETCPFELLAAVAGQLLQESGSSVSSTGPDRKEQITFAEEDVKQDPFSVKIDPVTLDYLDQGCCGESEFVPEPSNVELKLEPSLKDLPQSDNDSALEHVSIVTTSDFLKKVGANVKREASSDNNRIDGELCDANMDTNETKVQTDAVKKLSEDLTAVKSCDHHVLDKSCNNAHLPFYSDPAPSACFLRHRKNVKIGIRDDDENYFSFNQHITKMRAFRLQSRAGYRRIRKMLTTTKHWKSAPKLKDYEPSNTNSCGVKAFDQNRKNIYMRECCQTKTASKRRKLFHHNSKADHFQETSSESISNIPKAKAVTSSVIDHKSSFQSKDGHVKFSINSFKVPELYIEMPETSTVGSLKRTVVEAITAILGSELHVGVLLQGKKIKDDNTTLQQTGISSNSDTLGFILEPNLSQASHKEPPLLPPCDNHEPLPSSPASPIIDVGDLNPSVDPPVVTCLDNQIENGQESKQVSIEEMVDTKAIVPIRQLNPEALAIVPLNHKVSKKSELSQRRTRRPFSVSEVEALVEAVETLGTGRWRDVKIRAFDDANHRTYVDLKDKWKTLVHTASISPQQRRGEPVPQDLLDRVLAAHSFWSQNHSKPHGKHQTEPVQTPRPVTVCSGFEG</sequence>
<organism evidence="7 8">
    <name type="scientific">Deinandra increscens subsp. villosa</name>
    <dbReference type="NCBI Taxonomy" id="3103831"/>
    <lineage>
        <taxon>Eukaryota</taxon>
        <taxon>Viridiplantae</taxon>
        <taxon>Streptophyta</taxon>
        <taxon>Embryophyta</taxon>
        <taxon>Tracheophyta</taxon>
        <taxon>Spermatophyta</taxon>
        <taxon>Magnoliopsida</taxon>
        <taxon>eudicotyledons</taxon>
        <taxon>Gunneridae</taxon>
        <taxon>Pentapetalae</taxon>
        <taxon>asterids</taxon>
        <taxon>campanulids</taxon>
        <taxon>Asterales</taxon>
        <taxon>Asteraceae</taxon>
        <taxon>Asteroideae</taxon>
        <taxon>Heliantheae alliance</taxon>
        <taxon>Madieae</taxon>
        <taxon>Madiinae</taxon>
        <taxon>Deinandra</taxon>
    </lineage>
</organism>
<feature type="domain" description="HTH myb-type" evidence="6">
    <location>
        <begin position="543"/>
        <end position="602"/>
    </location>
</feature>
<evidence type="ECO:0000313" key="7">
    <source>
        <dbReference type="EMBL" id="KAK9061162.1"/>
    </source>
</evidence>
<comment type="caution">
    <text evidence="7">The sequence shown here is derived from an EMBL/GenBank/DDBJ whole genome shotgun (WGS) entry which is preliminary data.</text>
</comment>
<dbReference type="SUPFAM" id="SSF46689">
    <property type="entry name" value="Homeodomain-like"/>
    <property type="match status" value="1"/>
</dbReference>
<evidence type="ECO:0000256" key="3">
    <source>
        <dbReference type="ARBA" id="ARBA00023242"/>
    </source>
</evidence>
<keyword evidence="8" id="KW-1185">Reference proteome</keyword>
<dbReference type="CDD" id="cd11660">
    <property type="entry name" value="SANT_TRF"/>
    <property type="match status" value="1"/>
</dbReference>
<dbReference type="AlphaFoldDB" id="A0AAP0CVS5"/>
<evidence type="ECO:0000256" key="2">
    <source>
        <dbReference type="ARBA" id="ARBA00023125"/>
    </source>
</evidence>
<dbReference type="PROSITE" id="PS50090">
    <property type="entry name" value="MYB_LIKE"/>
    <property type="match status" value="1"/>
</dbReference>
<keyword evidence="3" id="KW-0539">Nucleus</keyword>
<dbReference type="GO" id="GO:0005634">
    <property type="term" value="C:nucleus"/>
    <property type="evidence" value="ECO:0007669"/>
    <property type="project" value="UniProtKB-SubCell"/>
</dbReference>
<protein>
    <submittedName>
        <fullName evidence="7">Uncharacterized protein</fullName>
    </submittedName>
</protein>
<dbReference type="PROSITE" id="PS51294">
    <property type="entry name" value="HTH_MYB"/>
    <property type="match status" value="1"/>
</dbReference>
<dbReference type="InterPro" id="IPR029071">
    <property type="entry name" value="Ubiquitin-like_domsf"/>
</dbReference>
<dbReference type="PANTHER" id="PTHR21717:SF74">
    <property type="entry name" value="TRF-LIKE 9-RELATED"/>
    <property type="match status" value="1"/>
</dbReference>
<evidence type="ECO:0000256" key="1">
    <source>
        <dbReference type="ARBA" id="ARBA00004123"/>
    </source>
</evidence>
<dbReference type="InterPro" id="IPR057625">
    <property type="entry name" value="TPR1-6-like_ubiquitin"/>
</dbReference>
<evidence type="ECO:0000256" key="4">
    <source>
        <dbReference type="SAM" id="MobiDB-lite"/>
    </source>
</evidence>
<dbReference type="InterPro" id="IPR017930">
    <property type="entry name" value="Myb_dom"/>
</dbReference>